<evidence type="ECO:0000313" key="7">
    <source>
        <dbReference type="Proteomes" id="UP000240505"/>
    </source>
</evidence>
<evidence type="ECO:0000256" key="1">
    <source>
        <dbReference type="ARBA" id="ARBA00022679"/>
    </source>
</evidence>
<dbReference type="AlphaFoldDB" id="A0A2R4CIG3"/>
<dbReference type="EMBL" id="CP028324">
    <property type="protein sequence ID" value="AVR99248.1"/>
    <property type="molecule type" value="Genomic_DNA"/>
</dbReference>
<dbReference type="InterPro" id="IPR022211">
    <property type="entry name" value="PHBC_N"/>
</dbReference>
<dbReference type="GO" id="GO:0042619">
    <property type="term" value="P:poly-hydroxybutyrate biosynthetic process"/>
    <property type="evidence" value="ECO:0007669"/>
    <property type="project" value="InterPro"/>
</dbReference>
<dbReference type="PANTHER" id="PTHR36837">
    <property type="entry name" value="POLY(3-HYDROXYALKANOATE) POLYMERASE SUBUNIT PHAC"/>
    <property type="match status" value="1"/>
</dbReference>
<dbReference type="OrthoDB" id="7208816at2"/>
<organism evidence="6 7">
    <name type="scientific">Pseudoduganella armeniaca</name>
    <dbReference type="NCBI Taxonomy" id="2072590"/>
    <lineage>
        <taxon>Bacteria</taxon>
        <taxon>Pseudomonadati</taxon>
        <taxon>Pseudomonadota</taxon>
        <taxon>Betaproteobacteria</taxon>
        <taxon>Burkholderiales</taxon>
        <taxon>Oxalobacteraceae</taxon>
        <taxon>Telluria group</taxon>
        <taxon>Pseudoduganella</taxon>
    </lineage>
</organism>
<keyword evidence="7" id="KW-1185">Reference proteome</keyword>
<feature type="domain" description="Poly-beta-hydroxybutyrate polymerase N-terminal" evidence="5">
    <location>
        <begin position="26"/>
        <end position="63"/>
    </location>
</feature>
<accession>A0A2R4CIG3</accession>
<name>A0A2R4CIG3_9BURK</name>
<proteinExistence type="predicted"/>
<reference evidence="6 7" key="1">
    <citation type="submission" date="2018-03" db="EMBL/GenBank/DDBJ databases">
        <title>Massilia armeniaca sp. nov., isolated from desert soil.</title>
        <authorList>
            <person name="Huang H."/>
            <person name="Ren M."/>
        </authorList>
    </citation>
    <scope>NUCLEOTIDE SEQUENCE [LARGE SCALE GENOMIC DNA]</scope>
    <source>
        <strain evidence="6 7">ZMN-3</strain>
    </source>
</reference>
<evidence type="ECO:0000259" key="5">
    <source>
        <dbReference type="Pfam" id="PF12551"/>
    </source>
</evidence>
<dbReference type="GO" id="GO:0016746">
    <property type="term" value="F:acyltransferase activity"/>
    <property type="evidence" value="ECO:0007669"/>
    <property type="project" value="UniProtKB-KW"/>
</dbReference>
<dbReference type="KEGG" id="masz:C9I28_16065"/>
<dbReference type="Proteomes" id="UP000240505">
    <property type="component" value="Chromosome"/>
</dbReference>
<evidence type="ECO:0000256" key="2">
    <source>
        <dbReference type="ARBA" id="ARBA00023315"/>
    </source>
</evidence>
<keyword evidence="2" id="KW-0012">Acyltransferase</keyword>
<dbReference type="InterPro" id="IPR010941">
    <property type="entry name" value="PhaC_N"/>
</dbReference>
<dbReference type="SUPFAM" id="SSF53474">
    <property type="entry name" value="alpha/beta-Hydrolases"/>
    <property type="match status" value="1"/>
</dbReference>
<feature type="region of interest" description="Disordered" evidence="3">
    <location>
        <begin position="1"/>
        <end position="20"/>
    </location>
</feature>
<dbReference type="PANTHER" id="PTHR36837:SF5">
    <property type="entry name" value="POLY-3-HYDROXYBUTYRATE SYNTHASE"/>
    <property type="match status" value="1"/>
</dbReference>
<feature type="domain" description="Poly-beta-hydroxybutyrate polymerase N-terminal" evidence="4">
    <location>
        <begin position="105"/>
        <end position="276"/>
    </location>
</feature>
<sequence>MQREGSAWQGGTLHQHPDVASHDSAPDLLLNAALARWTASVSPAALATAWFDWASHLLLSPARQQQLALQAADSVGRWLRYAGQAAAGAAHQAEPPEPCIVPLAQDRRFTDPAWSAWPWNVVSQGFLLQQQWWHRATMGVRGVARHHGEVVTFTARQVLDCWAPSNFLPTNPVVQAATLQHGGSNLVYGGLRALADGARLLTGAPAGADESGRYRPGREVAVTPGQVVLRNELIELLRYDCATTDVHAVPLLIVPAWIMKYYILDLSPHNSLVRYLVGRGHTVYMISWKNPGPADRDLSMDDYRSLGVMAALDAITAETGARRINACGYCLGGTLLSIAAAAMARDGDERLASLTLLAAQVDFTEPGELSLFVDESEVSFLEAAMWSQGYLDTRQMAGAFQLLRSNDLVWSRRLKHYLLGVPDRVTDLTAWNADATRMPYRMHSEYLRRLFLHNDLANGRYLVARHPVALTDIDVPIFAVGTLADHVAPWRSVYKVVLLTDTEVTFLLTSGGHNAGVVAPPEADDRVARSYQMAVHASDHAYVDPDRWHACVPVETGSWWPAWEAWLARHAGPRVPARPSAAGLAAAPGHYVLQP</sequence>
<protein>
    <submittedName>
        <fullName evidence="6">Poly-beta-hydroxybutyrate polymerase</fullName>
    </submittedName>
</protein>
<gene>
    <name evidence="6" type="ORF">C9I28_16065</name>
</gene>
<dbReference type="Pfam" id="PF07167">
    <property type="entry name" value="PhaC_N"/>
    <property type="match status" value="1"/>
</dbReference>
<keyword evidence="1" id="KW-0808">Transferase</keyword>
<dbReference type="Pfam" id="PF12551">
    <property type="entry name" value="PHBC_N"/>
    <property type="match status" value="1"/>
</dbReference>
<evidence type="ECO:0000313" key="6">
    <source>
        <dbReference type="EMBL" id="AVR99248.1"/>
    </source>
</evidence>
<dbReference type="Gene3D" id="3.40.50.1820">
    <property type="entry name" value="alpha/beta hydrolase"/>
    <property type="match status" value="1"/>
</dbReference>
<dbReference type="InterPro" id="IPR029058">
    <property type="entry name" value="AB_hydrolase_fold"/>
</dbReference>
<evidence type="ECO:0000256" key="3">
    <source>
        <dbReference type="SAM" id="MobiDB-lite"/>
    </source>
</evidence>
<dbReference type="InterPro" id="IPR051321">
    <property type="entry name" value="PHA/PHB_synthase"/>
</dbReference>
<evidence type="ECO:0000259" key="4">
    <source>
        <dbReference type="Pfam" id="PF07167"/>
    </source>
</evidence>